<keyword evidence="4" id="KW-0732">Signal</keyword>
<feature type="compositionally biased region" description="Low complexity" evidence="7">
    <location>
        <begin position="1139"/>
        <end position="1152"/>
    </location>
</feature>
<comment type="subcellular location">
    <subcellularLocation>
        <location evidence="1">Membrane</location>
        <topology evidence="1">Single-pass type I membrane protein</topology>
    </subcellularLocation>
</comment>
<evidence type="ECO:0000256" key="2">
    <source>
        <dbReference type="ARBA" id="ARBA00006682"/>
    </source>
</evidence>
<evidence type="ECO:0000256" key="4">
    <source>
        <dbReference type="ARBA" id="ARBA00022729"/>
    </source>
</evidence>
<dbReference type="Proteomes" id="UP001279734">
    <property type="component" value="Unassembled WGS sequence"/>
</dbReference>
<evidence type="ECO:0000259" key="11">
    <source>
        <dbReference type="Pfam" id="PF24501"/>
    </source>
</evidence>
<dbReference type="InterPro" id="IPR022113">
    <property type="entry name" value="TMEM131L_N"/>
</dbReference>
<feature type="region of interest" description="Disordered" evidence="7">
    <location>
        <begin position="1056"/>
        <end position="1152"/>
    </location>
</feature>
<keyword evidence="3 8" id="KW-0812">Transmembrane</keyword>
<evidence type="ECO:0000256" key="5">
    <source>
        <dbReference type="ARBA" id="ARBA00022989"/>
    </source>
</evidence>
<evidence type="ECO:0000256" key="7">
    <source>
        <dbReference type="SAM" id="MobiDB-lite"/>
    </source>
</evidence>
<dbReference type="InterPro" id="IPR056001">
    <property type="entry name" value="DUF7579"/>
</dbReference>
<dbReference type="PANTHER" id="PTHR22050">
    <property type="entry name" value="RW1 PROTEIN HOMOLOG"/>
    <property type="match status" value="1"/>
</dbReference>
<evidence type="ECO:0000256" key="1">
    <source>
        <dbReference type="ARBA" id="ARBA00004479"/>
    </source>
</evidence>
<name>A0AAD3XJA0_NEPGR</name>
<keyword evidence="13" id="KW-1185">Reference proteome</keyword>
<feature type="transmembrane region" description="Helical" evidence="8">
    <location>
        <begin position="21"/>
        <end position="42"/>
    </location>
</feature>
<dbReference type="Pfam" id="PF24501">
    <property type="entry name" value="Ig_TMEM131L_5"/>
    <property type="match status" value="1"/>
</dbReference>
<feature type="domain" description="DUF7579" evidence="10">
    <location>
        <begin position="472"/>
        <end position="589"/>
    </location>
</feature>
<evidence type="ECO:0000313" key="12">
    <source>
        <dbReference type="EMBL" id="GMH06421.1"/>
    </source>
</evidence>
<dbReference type="InterPro" id="IPR055437">
    <property type="entry name" value="TMEM131L_Ig_5"/>
</dbReference>
<evidence type="ECO:0008006" key="14">
    <source>
        <dbReference type="Google" id="ProtNLM"/>
    </source>
</evidence>
<feature type="domain" description="Transmembrane protein 131-like N-terminal" evidence="9">
    <location>
        <begin position="215"/>
        <end position="298"/>
    </location>
</feature>
<feature type="transmembrane region" description="Helical" evidence="8">
    <location>
        <begin position="935"/>
        <end position="963"/>
    </location>
</feature>
<keyword evidence="6 8" id="KW-0472">Membrane</keyword>
<feature type="compositionally biased region" description="Basic residues" evidence="7">
    <location>
        <begin position="1083"/>
        <end position="1092"/>
    </location>
</feature>
<protein>
    <recommendedName>
        <fullName evidence="14">Transmembrane protein 131-like N-terminal domain-containing protein</fullName>
    </recommendedName>
</protein>
<dbReference type="PANTHER" id="PTHR22050:SF0">
    <property type="entry name" value="TRANSMEMBRANE PROTEIN 131 HOMOLOG"/>
    <property type="match status" value="1"/>
</dbReference>
<dbReference type="Pfam" id="PF24474">
    <property type="entry name" value="DUF7579"/>
    <property type="match status" value="1"/>
</dbReference>
<evidence type="ECO:0000256" key="8">
    <source>
        <dbReference type="SAM" id="Phobius"/>
    </source>
</evidence>
<evidence type="ECO:0000256" key="3">
    <source>
        <dbReference type="ARBA" id="ARBA00022692"/>
    </source>
</evidence>
<proteinExistence type="inferred from homology"/>
<organism evidence="12 13">
    <name type="scientific">Nepenthes gracilis</name>
    <name type="common">Slender pitcher plant</name>
    <dbReference type="NCBI Taxonomy" id="150966"/>
    <lineage>
        <taxon>Eukaryota</taxon>
        <taxon>Viridiplantae</taxon>
        <taxon>Streptophyta</taxon>
        <taxon>Embryophyta</taxon>
        <taxon>Tracheophyta</taxon>
        <taxon>Spermatophyta</taxon>
        <taxon>Magnoliopsida</taxon>
        <taxon>eudicotyledons</taxon>
        <taxon>Gunneridae</taxon>
        <taxon>Pentapetalae</taxon>
        <taxon>Caryophyllales</taxon>
        <taxon>Nepenthaceae</taxon>
        <taxon>Nepenthes</taxon>
    </lineage>
</organism>
<dbReference type="GO" id="GO:0016020">
    <property type="term" value="C:membrane"/>
    <property type="evidence" value="ECO:0007669"/>
    <property type="project" value="UniProtKB-SubCell"/>
</dbReference>
<feature type="compositionally biased region" description="Low complexity" evidence="7">
    <location>
        <begin position="1104"/>
        <end position="1119"/>
    </location>
</feature>
<comment type="similarity">
    <text evidence="2">Belongs to the TMEM131 family.</text>
</comment>
<feature type="domain" description="TMEM131L fifth Ig-like" evidence="11">
    <location>
        <begin position="836"/>
        <end position="899"/>
    </location>
</feature>
<dbReference type="Pfam" id="PF12371">
    <property type="entry name" value="TMEM131_like_N"/>
    <property type="match status" value="1"/>
</dbReference>
<comment type="caution">
    <text evidence="12">The sequence shown here is derived from an EMBL/GenBank/DDBJ whole genome shotgun (WGS) entry which is preliminary data.</text>
</comment>
<sequence>MGFQDLIIGAQSQLFKLKRGMFQVAEQFYILVVFVCSLVFLAKCGSCLTYRLLIPEEYDACGSYKDNYDAGLKDIYSSDSTFNYVSGNPEMLSSAEDVCSNSKLFCFPSTLYGLLSEEHNPKTSVSDRQYTRWDSNFSRSSNYGVFQLLNGRSVSCSMHFGDVRYDMSPLNINHADQSCSSCREHLVYHEDANFSSKNNYKFKKSQFVGGSSIHVKVSPPQLDWGENYLYSPSLAFLTVKNTCNESFLNIYEPFSTNTQFYPCNFSEILLGPGEVASICFAFLPRWLGLSSAQIIVQTSSGGFLVQAKGLAIDSHYKINPLLEFDTSSSGWWSRNISLFNPFKETIHLEEVAASLSIFVGNASILAELICRKEDSDPSQDLGFYGAEEWLDVRSTRVGFPVMAVRPLSNWVIGSNTTETIMGLNFLPDLEGKVLGAICMRLQRPLQDKTDMVMIPLEAEINGKASYKNVAGLVSASVEVIGACDSDKTVISISVRNNASYLLRIVKVSEVTESRKLLQIKYSKGLLLFPGTLTQVALVTHGSLNYETDSLPERPNTMMNCRLQIWTNDSSDPQIEIPCLDIILVCPANQREPAVGYEYQPDNVEAGNRGRGISSGSKDYQILPKALEKAEADEFVLQNWRSQGMLSDLSVLDDHEVVFPMVPVGRRHSKLIHVKNPSQQPVIMQLILNSAEIVDNCKVPDGYLHPPSSSSFFHNDSTTPASYGFSIAERALTEAYVHPSGTASFGPILFHPSNRCRWKSSALVRNNLSGVEWLSLQGFGGLLSLVLLEGTEPVRRIEFNLNVPLPLNVYSSDLVLDYQDDIYGCHKPLSKLLLALNTGDLPVMVKRIDVSGTECGLDGFIIPNCEGFTVEPGKSKELQISYQTDLSAAIVQRDLELYLGTGILVIPMKASMSIYAHNLCRKAMFWERLKKCSFAIFLASLLMLVVFCFLVPHIMALGSLGYFIRGDNSIAVVTNSSKSLDVQHGCQNGECSVSTKMSSSLRSVEQEDVSIMRSVVQCPSGKFRASKHETKESIVYQRLVDAKSNAQNDLTIERSDKMEVSQAHIDSSEPSQPVNLTVRTRTDKGRRRRKRKGTGAGLSGLVEVSSSQSGNSTPSSPLSPVTAFVSRRTSPQTPDKEQSNEPNPVSNSSSSDVSVKCAGGDCSLSTSLEKPFAPSKMAGRPLLLPSATFPSMGRSAILCHSLSSPSRSIIAPLARAPGSKLSSNETVQIDDEARVKDEFTYDIWGKHFSGIHLKARSDEASLTGSFPLESESNSFFARGPQTLMTKSGPRSLSCIHRDG</sequence>
<dbReference type="InterPro" id="IPR039877">
    <property type="entry name" value="TMEM131-like"/>
</dbReference>
<evidence type="ECO:0000256" key="6">
    <source>
        <dbReference type="ARBA" id="ARBA00023136"/>
    </source>
</evidence>
<reference evidence="12" key="1">
    <citation type="submission" date="2023-05" db="EMBL/GenBank/DDBJ databases">
        <title>Nepenthes gracilis genome sequencing.</title>
        <authorList>
            <person name="Fukushima K."/>
        </authorList>
    </citation>
    <scope>NUCLEOTIDE SEQUENCE</scope>
    <source>
        <strain evidence="12">SING2019-196</strain>
    </source>
</reference>
<keyword evidence="5 8" id="KW-1133">Transmembrane helix</keyword>
<evidence type="ECO:0000313" key="13">
    <source>
        <dbReference type="Proteomes" id="UP001279734"/>
    </source>
</evidence>
<accession>A0AAD3XJA0</accession>
<feature type="compositionally biased region" description="Polar residues" evidence="7">
    <location>
        <begin position="1063"/>
        <end position="1077"/>
    </location>
</feature>
<feature type="transmembrane region" description="Helical" evidence="8">
    <location>
        <begin position="896"/>
        <end position="915"/>
    </location>
</feature>
<gene>
    <name evidence="12" type="ORF">Nepgr_008261</name>
</gene>
<evidence type="ECO:0000259" key="10">
    <source>
        <dbReference type="Pfam" id="PF24474"/>
    </source>
</evidence>
<dbReference type="EMBL" id="BSYO01000006">
    <property type="protein sequence ID" value="GMH06421.1"/>
    <property type="molecule type" value="Genomic_DNA"/>
</dbReference>
<evidence type="ECO:0000259" key="9">
    <source>
        <dbReference type="Pfam" id="PF12371"/>
    </source>
</evidence>